<reference evidence="2 3" key="1">
    <citation type="submission" date="2016-10" db="EMBL/GenBank/DDBJ databases">
        <title>Paenibacillus species isolates.</title>
        <authorList>
            <person name="Beno S.M."/>
        </authorList>
    </citation>
    <scope>NUCLEOTIDE SEQUENCE [LARGE SCALE GENOMIC DNA]</scope>
    <source>
        <strain evidence="2 3">FSL H7-0744</strain>
    </source>
</reference>
<dbReference type="InterPro" id="IPR013097">
    <property type="entry name" value="Dabb"/>
</dbReference>
<evidence type="ECO:0000313" key="2">
    <source>
        <dbReference type="EMBL" id="OMD53583.1"/>
    </source>
</evidence>
<name>A0ABX3HT39_PAEBO</name>
<organism evidence="2 3">
    <name type="scientific">Paenibacillus borealis</name>
    <dbReference type="NCBI Taxonomy" id="160799"/>
    <lineage>
        <taxon>Bacteria</taxon>
        <taxon>Bacillati</taxon>
        <taxon>Bacillota</taxon>
        <taxon>Bacilli</taxon>
        <taxon>Bacillales</taxon>
        <taxon>Paenibacillaceae</taxon>
        <taxon>Paenibacillus</taxon>
    </lineage>
</organism>
<evidence type="ECO:0000259" key="1">
    <source>
        <dbReference type="PROSITE" id="PS51502"/>
    </source>
</evidence>
<dbReference type="SUPFAM" id="SSF54909">
    <property type="entry name" value="Dimeric alpha+beta barrel"/>
    <property type="match status" value="1"/>
</dbReference>
<dbReference type="RefSeq" id="WP_076108816.1">
    <property type="nucleotide sequence ID" value="NZ_MPTB01000001.1"/>
</dbReference>
<comment type="caution">
    <text evidence="2">The sequence shown here is derived from an EMBL/GenBank/DDBJ whole genome shotgun (WGS) entry which is preliminary data.</text>
</comment>
<gene>
    <name evidence="2" type="ORF">BSK56_00075</name>
</gene>
<protein>
    <submittedName>
        <fullName evidence="2">Stress protein</fullName>
    </submittedName>
</protein>
<feature type="domain" description="Stress-response A/B barrel" evidence="1">
    <location>
        <begin position="2"/>
        <end position="91"/>
    </location>
</feature>
<accession>A0ABX3HT39</accession>
<dbReference type="Proteomes" id="UP000187412">
    <property type="component" value="Unassembled WGS sequence"/>
</dbReference>
<dbReference type="Pfam" id="PF07876">
    <property type="entry name" value="Dabb"/>
    <property type="match status" value="1"/>
</dbReference>
<dbReference type="InterPro" id="IPR011008">
    <property type="entry name" value="Dimeric_a/b-barrel"/>
</dbReference>
<dbReference type="PROSITE" id="PS51502">
    <property type="entry name" value="S_R_A_B_BARREL"/>
    <property type="match status" value="1"/>
</dbReference>
<keyword evidence="3" id="KW-1185">Reference proteome</keyword>
<evidence type="ECO:0000313" key="3">
    <source>
        <dbReference type="Proteomes" id="UP000187412"/>
    </source>
</evidence>
<sequence>MIINNLLIKLKDSSPGSIAKTREVLLGMRERIKYIRDLKVEIDVRSGSYDLMLIVQYASMADMESYLVHPYHLEVSGYIAGVLESSASLCYES</sequence>
<dbReference type="SMART" id="SM00886">
    <property type="entry name" value="Dabb"/>
    <property type="match status" value="1"/>
</dbReference>
<dbReference type="Gene3D" id="3.30.70.100">
    <property type="match status" value="1"/>
</dbReference>
<dbReference type="EMBL" id="MPTB01000001">
    <property type="protein sequence ID" value="OMD53583.1"/>
    <property type="molecule type" value="Genomic_DNA"/>
</dbReference>
<proteinExistence type="predicted"/>